<dbReference type="PRINTS" id="PR00633">
    <property type="entry name" value="RCCNDNSATION"/>
</dbReference>
<evidence type="ECO:0000313" key="5">
    <source>
        <dbReference type="EMBL" id="KPP60387.1"/>
    </source>
</evidence>
<dbReference type="PANTHER" id="PTHR45943:SF1">
    <property type="entry name" value="E3 UBIQUITIN-PROTEIN LIGASE MYCBP2"/>
    <property type="match status" value="1"/>
</dbReference>
<evidence type="ECO:0000256" key="1">
    <source>
        <dbReference type="ARBA" id="ARBA00022786"/>
    </source>
</evidence>
<feature type="non-terminal residue" evidence="5">
    <location>
        <position position="2487"/>
    </location>
</feature>
<feature type="domain" description="PHR" evidence="4">
    <location>
        <begin position="1718"/>
        <end position="1848"/>
    </location>
</feature>
<dbReference type="GO" id="GO:0061630">
    <property type="term" value="F:ubiquitin protein ligase activity"/>
    <property type="evidence" value="ECO:0007669"/>
    <property type="project" value="TreeGrafter"/>
</dbReference>
<evidence type="ECO:0000256" key="3">
    <source>
        <dbReference type="SAM" id="MobiDB-lite"/>
    </source>
</evidence>
<accession>A0A0P7WBP1</accession>
<dbReference type="InterPro" id="IPR000408">
    <property type="entry name" value="Reg_chr_condens"/>
</dbReference>
<dbReference type="InterPro" id="IPR009091">
    <property type="entry name" value="RCC1/BLIP-II"/>
</dbReference>
<comment type="caution">
    <text evidence="5">The sequence shown here is derived from an EMBL/GenBank/DDBJ whole genome shotgun (WGS) entry which is preliminary data.</text>
</comment>
<dbReference type="InterPro" id="IPR038648">
    <property type="entry name" value="PHR_sf"/>
</dbReference>
<feature type="repeat" description="RCC1" evidence="2">
    <location>
        <begin position="836"/>
        <end position="886"/>
    </location>
</feature>
<dbReference type="EMBL" id="JARO02010810">
    <property type="protein sequence ID" value="KPP60387.1"/>
    <property type="molecule type" value="Genomic_DNA"/>
</dbReference>
<reference evidence="5 6" key="1">
    <citation type="submission" date="2015-08" db="EMBL/GenBank/DDBJ databases">
        <title>The genome of the Asian arowana (Scleropages formosus).</title>
        <authorList>
            <person name="Tan M.H."/>
            <person name="Gan H.M."/>
            <person name="Croft L.J."/>
            <person name="Austin C.M."/>
        </authorList>
    </citation>
    <scope>NUCLEOTIDE SEQUENCE [LARGE SCALE GENOMIC DNA]</scope>
    <source>
        <strain evidence="5">Aro1</strain>
    </source>
</reference>
<organism evidence="5 6">
    <name type="scientific">Scleropages formosus</name>
    <name type="common">Asian bonytongue</name>
    <name type="synonym">Osteoglossum formosum</name>
    <dbReference type="NCBI Taxonomy" id="113540"/>
    <lineage>
        <taxon>Eukaryota</taxon>
        <taxon>Metazoa</taxon>
        <taxon>Chordata</taxon>
        <taxon>Craniata</taxon>
        <taxon>Vertebrata</taxon>
        <taxon>Euteleostomi</taxon>
        <taxon>Actinopterygii</taxon>
        <taxon>Neopterygii</taxon>
        <taxon>Teleostei</taxon>
        <taxon>Osteoglossocephala</taxon>
        <taxon>Osteoglossomorpha</taxon>
        <taxon>Osteoglossiformes</taxon>
        <taxon>Osteoglossidae</taxon>
        <taxon>Scleropages</taxon>
    </lineage>
</organism>
<dbReference type="SUPFAM" id="SSF50985">
    <property type="entry name" value="RCC1/BLIP-II"/>
    <property type="match status" value="1"/>
</dbReference>
<gene>
    <name evidence="5" type="ORF">Z043_121621</name>
</gene>
<dbReference type="InterPro" id="IPR012983">
    <property type="entry name" value="PHR"/>
</dbReference>
<dbReference type="Gene3D" id="1.10.10.2360">
    <property type="match status" value="1"/>
</dbReference>
<keyword evidence="1" id="KW-0833">Ubl conjugation pathway</keyword>
<dbReference type="GO" id="GO:0005886">
    <property type="term" value="C:plasma membrane"/>
    <property type="evidence" value="ECO:0007669"/>
    <property type="project" value="TreeGrafter"/>
</dbReference>
<dbReference type="Gene3D" id="2.130.10.30">
    <property type="entry name" value="Regulator of chromosome condensation 1/beta-lactamase-inhibitor protein II"/>
    <property type="match status" value="2"/>
</dbReference>
<evidence type="ECO:0000313" key="6">
    <source>
        <dbReference type="Proteomes" id="UP000034805"/>
    </source>
</evidence>
<dbReference type="GO" id="GO:0007411">
    <property type="term" value="P:axon guidance"/>
    <property type="evidence" value="ECO:0007669"/>
    <property type="project" value="TreeGrafter"/>
</dbReference>
<dbReference type="Proteomes" id="UP000034805">
    <property type="component" value="Unassembled WGS sequence"/>
</dbReference>
<name>A0A0P7WBP1_SCLFO</name>
<proteinExistence type="predicted"/>
<dbReference type="PANTHER" id="PTHR45943">
    <property type="entry name" value="E3 UBIQUITIN-PROTEIN LIGASE MYCBP2"/>
    <property type="match status" value="1"/>
</dbReference>
<feature type="domain" description="PHR" evidence="4">
    <location>
        <begin position="1273"/>
        <end position="1374"/>
    </location>
</feature>
<dbReference type="Pfam" id="PF08005">
    <property type="entry name" value="PHR"/>
    <property type="match status" value="3"/>
</dbReference>
<dbReference type="GO" id="GO:0008582">
    <property type="term" value="P:regulation of synaptic assembly at neuromuscular junction"/>
    <property type="evidence" value="ECO:0007669"/>
    <property type="project" value="TreeGrafter"/>
</dbReference>
<feature type="non-terminal residue" evidence="5">
    <location>
        <position position="1"/>
    </location>
</feature>
<dbReference type="GO" id="GO:0005634">
    <property type="term" value="C:nucleus"/>
    <property type="evidence" value="ECO:0007669"/>
    <property type="project" value="TreeGrafter"/>
</dbReference>
<dbReference type="FunFam" id="2.130.10.30:FF:000016">
    <property type="entry name" value="E3 ubiquitin-protein ligase MYCBP2 isoform X2"/>
    <property type="match status" value="1"/>
</dbReference>
<feature type="region of interest" description="Disordered" evidence="3">
    <location>
        <begin position="770"/>
        <end position="805"/>
    </location>
</feature>
<sequence>HTVSNRIRKDRDYKVTARKLGRKAFSKRKLKRQQKVKQKVKTRAKLHSNPSAFSVYCSVRLCVLEWEQRAASLALDSMHSGESDSEDEEEGWDPPAKLPKIIGIGLHGVFELLKETRFSHPSLCLRSLHALLDILQGQQPEAFQAEPPDALESLFHLLLEMTAQSTGASDPAGQALVALSCSCLFSLVVCWGDTGKTLKAVAAILTGSGRHASHSIQVPTILGVLQRSVQAVLAGRVQVPDWFSSGVKRTALLSKWVVTGVSVEDDERCLIQTDGSFLYLLCKDGLYKVGSGYSGTVQGHVYNATSRIRNRDGKTSWLGFAQGSLFYRELKSQSVPAVRINPETLDVEGNVVLPGAQDDSILFTDGKCINQIAACRDEGFVVRIYGSCSDLTPQQELQLKLARKCLHACGISLFDLEKDLHVISTGFEEEATLIGAGREFALMRTASGKVYYTGKHQTLGIKQGGPPAGKWAELPIPKSPKIVQFSVGHDGSHALLVAEDGGIFFTGLASKGEDGESSRPLHFVAEMWLDFVICAKSRRQAKPYKPKKMAKLESKTAVQSACNNGSSGVVTGDGELYVFGKDAVYCDGNCQVTDLKGQFVTQVAMGKAHTCVLTKSGEVWTFGVNNKGQCGRDTGGLTQSGKAQAVDSVGTAMEQDLEEELQELEEQEGKPLMCPLGAHAWRLEQCMVCTVCGDCTGYGAGCVSSGRPGRVPGGICGCGSGESGCAACGCCKACAQELNGQDAQQRGNSVKEIVPLDLLLGVNIEDHIQVRQQGKRQQGNRRQRLEEVRDGNSDRSDRDSGKITTYPPGAVHFSCELRAVQVSCGSHHSVVLLENGSVFTFGYGQHGQLGHGDIGSRGSPTLVQALPGCSIQVTAGSNHTVVLLMDGQVCTFGSFSKGQLGRPILDVPYWNAKPSLMPNIGAKCGRKATWVGASGDQTFLRIDEALINSHILATSEIFANKHIIGEVRPTANGTSIHTYTSVAGGSEFCVCPPSQGLVPTAASEPPPFKCLLISKMDGSCRTFGDSKQEDLQGFGICLDPEYNVIWRFLPASREVCCYHAVMAEMRAPPALSFRMHCSILSPELALPSGSHAISTCSHGALHILGCLDTLAATQELKAGISRPEEETQALVKVYSKEDYSMVNRFESHGGGWGYSAHSVEAIRFCADADILLGGLGLFGGRGEYTAKIKVSRSHAEMLQARITIRCQRSSRLLFELGPDGGDHEADGDLLAETDVLAYDCAARYRMSSWNSPVGAPESRDWARHHVTPPPLRCLHREKYAMMFEEPVPLQPGWWYVAWARVSGPSSDCGSHGQSTIATDDGYLFLPSFDKRCWRHTQNGRFAGALCIVFFVGSSKKSNNGTDVNAGQIPQLLYRQVWLPTDDGDAAKGQQPPGEPVRFPRPSFARAVSAECFESLLGVLHWSWNALVQGAEELRSLRGFQHRAALLDLERLHCASACCLRLLRIYICDIFPVSASTKVVVEESGKLAECVGQTRRLLRKILSEGVESRLTRLDNDPQGSRSRPLALLEAILQECHCTFTACFHAFYPTPALQWTCLCDLLTCLDQDIQDASFRTSGTRLLAAVMSALCDTSVKLTSILPIARDSEVTPRSLDKRLGAEKDSILAQCFPLLVAHMEKLSHSEENLMGLSSFGEVLEKMLLIVALPVRRSLRKEAELFSPHVVSSTCSLLARIVSELTASALSSEGDAPSLLHSVKTTPNRFARSSQGRSWNTGNGSPDAICFSVDGPGVVLIGLRAYGGGGVHEYEVEVLSDDAQVEHPGDVSHSQRWMSLEMAKGTYSTDDSPGDIAEIRFEKAVALKENVKYAIRLRNYGSHTASGDGGVNAVRAGSDRDLQSQQLSKVTEEDNNCRRALSVVSAVVRASKDLLHRALAVDGDDIPELLSSSSLFSMLLPHLLAYIGPVAASAPKVAVEVFGLVQELLPTISALNQKYMPPAFNPNQSTDSTMGVPAEQGLSTGTTSSHYAVVESEHPYKPSAVTHYKCGTAQPEDVLRLLIPSRSLVISSLGPRPSGLEAVNAWTELRKFSGSSSWPSGVLVFPGNEVLFSLETTSDYIKDENSCFFGFKCIVVGYEFSPGPDEGVVHLEKELAYLGSVCAAALMKKDLALPTGKRSPHLSSSLYLFTLGCVCKAHAGLLGKGLSLSHSPSILEALDGNLPLQLQSNELSFLEDFISCVPNSSGGRLARWLQPDSYADPEKTSLILNKDDICCGWPTTVEVKTKDQYGDVVHVPNMKVEVKAVPLSRMKSVQEDCGRTLTASPFSVSNFTFGGLPTPKLEANYEPVIIKEARYVSITMMKAYENYSFEELRFASPTPKRPSESMLIRANVDGTYIANWTPGTVGLYAIRIAIDCIEIDTGLQVEVKEPPKGSGVLSMRSVKSKAEPQLSKVCSFVSKDSAGLRVRSHPSLQSEQIGVVHVHGTIEFTDEIHNDDGVWLRLSEETLKMYVPNVSGCTEAWCLSYNQRLGRSLLVLD</sequence>
<feature type="domain" description="PHR" evidence="4">
    <location>
        <begin position="1143"/>
        <end position="1203"/>
    </location>
</feature>
<dbReference type="Gene3D" id="2.60.120.820">
    <property type="entry name" value="PHR domain"/>
    <property type="match status" value="2"/>
</dbReference>
<dbReference type="PROSITE" id="PS00626">
    <property type="entry name" value="RCC1_2"/>
    <property type="match status" value="2"/>
</dbReference>
<evidence type="ECO:0000259" key="4">
    <source>
        <dbReference type="Pfam" id="PF08005"/>
    </source>
</evidence>
<dbReference type="Pfam" id="PF00415">
    <property type="entry name" value="RCC1"/>
    <property type="match status" value="1"/>
</dbReference>
<dbReference type="Pfam" id="PF13540">
    <property type="entry name" value="RCC1_2"/>
    <property type="match status" value="1"/>
</dbReference>
<evidence type="ECO:0000256" key="2">
    <source>
        <dbReference type="PROSITE-ProRule" id="PRU00235"/>
    </source>
</evidence>
<protein>
    <recommendedName>
        <fullName evidence="4">PHR domain-containing protein</fullName>
    </recommendedName>
</protein>
<dbReference type="PROSITE" id="PS50012">
    <property type="entry name" value="RCC1_3"/>
    <property type="match status" value="1"/>
</dbReference>
<feature type="compositionally biased region" description="Basic and acidic residues" evidence="3">
    <location>
        <begin position="783"/>
        <end position="801"/>
    </location>
</feature>
<dbReference type="STRING" id="113540.ENSSFOP00015056488"/>